<protein>
    <submittedName>
        <fullName evidence="1">Uncharacterized protein</fullName>
    </submittedName>
</protein>
<name>A0A6M3KBJ6_9ZZZZ</name>
<organism evidence="1">
    <name type="scientific">viral metagenome</name>
    <dbReference type="NCBI Taxonomy" id="1070528"/>
    <lineage>
        <taxon>unclassified sequences</taxon>
        <taxon>metagenomes</taxon>
        <taxon>organismal metagenomes</taxon>
    </lineage>
</organism>
<dbReference type="EMBL" id="MT142373">
    <property type="protein sequence ID" value="QJA79249.1"/>
    <property type="molecule type" value="Genomic_DNA"/>
</dbReference>
<evidence type="ECO:0000313" key="1">
    <source>
        <dbReference type="EMBL" id="QJA79249.1"/>
    </source>
</evidence>
<gene>
    <name evidence="1" type="ORF">MM415A00925_0025</name>
</gene>
<dbReference type="AlphaFoldDB" id="A0A6M3KBJ6"/>
<reference evidence="1" key="1">
    <citation type="submission" date="2020-03" db="EMBL/GenBank/DDBJ databases">
        <title>The deep terrestrial virosphere.</title>
        <authorList>
            <person name="Holmfeldt K."/>
            <person name="Nilsson E."/>
            <person name="Simone D."/>
            <person name="Lopez-Fernandez M."/>
            <person name="Wu X."/>
            <person name="de Brujin I."/>
            <person name="Lundin D."/>
            <person name="Andersson A."/>
            <person name="Bertilsson S."/>
            <person name="Dopson M."/>
        </authorList>
    </citation>
    <scope>NUCLEOTIDE SEQUENCE</scope>
    <source>
        <strain evidence="1">MM415A00925</strain>
    </source>
</reference>
<proteinExistence type="predicted"/>
<accession>A0A6M3KBJ6</accession>
<sequence>MIRRIRMIRGKFPTVMVRRRLENCRPLICEIYSRRLENYYRQEREDGPHMRAIKDTVTDLIELDRRDLNKMAKRLRVSHKGTKDKVAKTIALIWEVGKYNNWLCKQQPIMMRRKHAKN</sequence>